<accession>A0A195F3H3</accession>
<dbReference type="GO" id="GO:0000786">
    <property type="term" value="C:nucleosome"/>
    <property type="evidence" value="ECO:0007669"/>
    <property type="project" value="UniProtKB-KW"/>
</dbReference>
<proteinExistence type="inferred from homology"/>
<evidence type="ECO:0000256" key="2">
    <source>
        <dbReference type="SAM" id="MobiDB-lite"/>
    </source>
</evidence>
<feature type="region of interest" description="Disordered" evidence="2">
    <location>
        <begin position="1"/>
        <end position="21"/>
    </location>
</feature>
<dbReference type="CDD" id="cd00074">
    <property type="entry name" value="HFD_H2A"/>
    <property type="match status" value="1"/>
</dbReference>
<dbReference type="SMART" id="SM00414">
    <property type="entry name" value="H2A"/>
    <property type="match status" value="1"/>
</dbReference>
<organism evidence="3 4">
    <name type="scientific">Trachymyrmex septentrionalis</name>
    <dbReference type="NCBI Taxonomy" id="34720"/>
    <lineage>
        <taxon>Eukaryota</taxon>
        <taxon>Metazoa</taxon>
        <taxon>Ecdysozoa</taxon>
        <taxon>Arthropoda</taxon>
        <taxon>Hexapoda</taxon>
        <taxon>Insecta</taxon>
        <taxon>Pterygota</taxon>
        <taxon>Neoptera</taxon>
        <taxon>Endopterygota</taxon>
        <taxon>Hymenoptera</taxon>
        <taxon>Apocrita</taxon>
        <taxon>Aculeata</taxon>
        <taxon>Formicoidea</taxon>
        <taxon>Formicidae</taxon>
        <taxon>Myrmicinae</taxon>
        <taxon>Trachymyrmex</taxon>
    </lineage>
</organism>
<dbReference type="KEGG" id="tsep:108751907"/>
<comment type="subunit">
    <text evidence="1">The nucleosome is a histone octamer containing two molecules each of H2A, H2B, H3 and H4 assembled in one H3-H4 heterotetramer and two H2A-H2B heterodimers. The octamer wraps approximately 147 bp of DNA.</text>
</comment>
<gene>
    <name evidence="3" type="ORF">ALC56_10304</name>
</gene>
<evidence type="ECO:0000313" key="4">
    <source>
        <dbReference type="Proteomes" id="UP000078541"/>
    </source>
</evidence>
<evidence type="ECO:0000256" key="1">
    <source>
        <dbReference type="RuleBase" id="RU003767"/>
    </source>
</evidence>
<reference evidence="3 4" key="1">
    <citation type="submission" date="2016-03" db="EMBL/GenBank/DDBJ databases">
        <title>Trachymyrmex septentrionalis WGS genome.</title>
        <authorList>
            <person name="Nygaard S."/>
            <person name="Hu H."/>
            <person name="Boomsma J."/>
            <person name="Zhang G."/>
        </authorList>
    </citation>
    <scope>NUCLEOTIDE SEQUENCE [LARGE SCALE GENOMIC DNA]</scope>
    <source>
        <strain evidence="3">Tsep2-gDNA-1</strain>
        <tissue evidence="3">Whole body</tissue>
    </source>
</reference>
<dbReference type="GO" id="GO:0005634">
    <property type="term" value="C:nucleus"/>
    <property type="evidence" value="ECO:0007669"/>
    <property type="project" value="UniProtKB-SubCell"/>
</dbReference>
<keyword evidence="1" id="KW-0238">DNA-binding</keyword>
<keyword evidence="1" id="KW-0544">Nucleosome core</keyword>
<dbReference type="InterPro" id="IPR009072">
    <property type="entry name" value="Histone-fold"/>
</dbReference>
<name>A0A195F3H3_9HYME</name>
<keyword evidence="1" id="KW-0158">Chromosome</keyword>
<comment type="similarity">
    <text evidence="1">Belongs to the histone H2A family.</text>
</comment>
<keyword evidence="4" id="KW-1185">Reference proteome</keyword>
<dbReference type="PRINTS" id="PR00620">
    <property type="entry name" value="HISTONEH2A"/>
</dbReference>
<keyword evidence="1" id="KW-0539">Nucleus</keyword>
<dbReference type="SUPFAM" id="SSF47113">
    <property type="entry name" value="Histone-fold"/>
    <property type="match status" value="1"/>
</dbReference>
<dbReference type="PANTHER" id="PTHR23430">
    <property type="entry name" value="HISTONE H2A"/>
    <property type="match status" value="1"/>
</dbReference>
<evidence type="ECO:0000313" key="3">
    <source>
        <dbReference type="EMBL" id="KYN35130.1"/>
    </source>
</evidence>
<dbReference type="InterPro" id="IPR002119">
    <property type="entry name" value="Histone_H2A"/>
</dbReference>
<dbReference type="GO" id="GO:0030527">
    <property type="term" value="F:structural constituent of chromatin"/>
    <property type="evidence" value="ECO:0007669"/>
    <property type="project" value="InterPro"/>
</dbReference>
<sequence>MSGCGKGDKVKRRKSRYSRVRPRRGSEMWFIGLILKYLRRGNYAENVRGDASAYLAGVLDYLAAEILDLAGVDAILEKKTRICPRHLRSCIRIDTELTRLISRVLLPKEIEIEKKA</sequence>
<dbReference type="STRING" id="34720.A0A195F3H3"/>
<dbReference type="EMBL" id="KQ981820">
    <property type="protein sequence ID" value="KYN35130.1"/>
    <property type="molecule type" value="Genomic_DNA"/>
</dbReference>
<dbReference type="AlphaFoldDB" id="A0A195F3H3"/>
<comment type="subcellular location">
    <subcellularLocation>
        <location evidence="1">Nucleus</location>
    </subcellularLocation>
</comment>
<protein>
    <recommendedName>
        <fullName evidence="1">Histone H2A</fullName>
    </recommendedName>
</protein>
<dbReference type="GO" id="GO:0046982">
    <property type="term" value="F:protein heterodimerization activity"/>
    <property type="evidence" value="ECO:0007669"/>
    <property type="project" value="InterPro"/>
</dbReference>
<dbReference type="Proteomes" id="UP000078541">
    <property type="component" value="Unassembled WGS sequence"/>
</dbReference>
<dbReference type="Gene3D" id="1.10.20.10">
    <property type="entry name" value="Histone, subunit A"/>
    <property type="match status" value="1"/>
</dbReference>
<dbReference type="GO" id="GO:0003677">
    <property type="term" value="F:DNA binding"/>
    <property type="evidence" value="ECO:0007669"/>
    <property type="project" value="UniProtKB-KW"/>
</dbReference>
<feature type="compositionally biased region" description="Basic residues" evidence="2">
    <location>
        <begin position="9"/>
        <end position="21"/>
    </location>
</feature>